<protein>
    <recommendedName>
        <fullName evidence="3">Nucleotidyl transferase AbiEii/AbiGii toxin family protein</fullName>
    </recommendedName>
</protein>
<evidence type="ECO:0000313" key="2">
    <source>
        <dbReference type="Proteomes" id="UP000195781"/>
    </source>
</evidence>
<dbReference type="OrthoDB" id="158131at2"/>
<proteinExistence type="predicted"/>
<reference evidence="2" key="1">
    <citation type="submission" date="2017-04" db="EMBL/GenBank/DDBJ databases">
        <title>Function of individual gut microbiota members based on whole genome sequencing of pure cultures obtained from chicken caecum.</title>
        <authorList>
            <person name="Medvecky M."/>
            <person name="Cejkova D."/>
            <person name="Polansky O."/>
            <person name="Karasova D."/>
            <person name="Kubasova T."/>
            <person name="Cizek A."/>
            <person name="Rychlik I."/>
        </authorList>
    </citation>
    <scope>NUCLEOTIDE SEQUENCE [LARGE SCALE GENOMIC DNA]</scope>
    <source>
        <strain evidence="2">An5</strain>
    </source>
</reference>
<dbReference type="Gene3D" id="3.10.450.620">
    <property type="entry name" value="JHP933, nucleotidyltransferase-like core domain"/>
    <property type="match status" value="1"/>
</dbReference>
<sequence>MSSKTFSEFARAVAQRHHLTSLLPVVEKELLHYDILAALDASEWLGRLVFQGGTCLRLCYGNVRYSEDLDFTTAEELDAVDLAGFANVLSRALDAQYHLGIRVKEPTSIKAFDGGGSLKRWQVIVDTAPERPDLPSQRIKIEIARIPSYDAAPRFLSINYPELPQSFANMLVRCQSTDEILADKLISFANSSQTPRYRDLWDIPWIIGNRSWHVDEVARMVKLKHSDYGCVQQLPELLASGGKRAAALATSHEFAQQMQRFIPRSSYDATLGRPRYAEALAIRIKETYGAVMRELLL</sequence>
<dbReference type="InterPro" id="IPR014942">
    <property type="entry name" value="AbiEii"/>
</dbReference>
<evidence type="ECO:0000313" key="1">
    <source>
        <dbReference type="EMBL" id="OUN88722.1"/>
    </source>
</evidence>
<dbReference type="Pfam" id="PF08843">
    <property type="entry name" value="AbiEii"/>
    <property type="match status" value="1"/>
</dbReference>
<dbReference type="Proteomes" id="UP000195781">
    <property type="component" value="Unassembled WGS sequence"/>
</dbReference>
<dbReference type="AlphaFoldDB" id="A0A1Y3XTA1"/>
<name>A0A1Y3XTA1_9ACTN</name>
<accession>A0A1Y3XTA1</accession>
<keyword evidence="2" id="KW-1185">Reference proteome</keyword>
<dbReference type="RefSeq" id="WP_019239321.1">
    <property type="nucleotide sequence ID" value="NZ_CABKRW010000069.1"/>
</dbReference>
<gene>
    <name evidence="1" type="ORF">B5G02_04880</name>
</gene>
<comment type="caution">
    <text evidence="1">The sequence shown here is derived from an EMBL/GenBank/DDBJ whole genome shotgun (WGS) entry which is preliminary data.</text>
</comment>
<evidence type="ECO:0008006" key="3">
    <source>
        <dbReference type="Google" id="ProtNLM"/>
    </source>
</evidence>
<dbReference type="EMBL" id="NFIE01000009">
    <property type="protein sequence ID" value="OUN88722.1"/>
    <property type="molecule type" value="Genomic_DNA"/>
</dbReference>
<organism evidence="1 2">
    <name type="scientific">[Collinsella] massiliensis</name>
    <dbReference type="NCBI Taxonomy" id="1232426"/>
    <lineage>
        <taxon>Bacteria</taxon>
        <taxon>Bacillati</taxon>
        <taxon>Actinomycetota</taxon>
        <taxon>Coriobacteriia</taxon>
        <taxon>Coriobacteriales</taxon>
        <taxon>Coriobacteriaceae</taxon>
        <taxon>Enorma</taxon>
    </lineage>
</organism>